<dbReference type="InterPro" id="IPR011006">
    <property type="entry name" value="CheY-like_superfamily"/>
</dbReference>
<dbReference type="GO" id="GO:0004519">
    <property type="term" value="F:endonuclease activity"/>
    <property type="evidence" value="ECO:0007669"/>
    <property type="project" value="InterPro"/>
</dbReference>
<dbReference type="SMART" id="SM00448">
    <property type="entry name" value="REC"/>
    <property type="match status" value="1"/>
</dbReference>
<dbReference type="InterPro" id="IPR039420">
    <property type="entry name" value="WalR-like"/>
</dbReference>
<evidence type="ECO:0000256" key="5">
    <source>
        <dbReference type="ARBA" id="ARBA00023163"/>
    </source>
</evidence>
<gene>
    <name evidence="8" type="ORF">CYFUS_009101</name>
</gene>
<dbReference type="EMBL" id="CP022098">
    <property type="protein sequence ID" value="ATB43621.1"/>
    <property type="molecule type" value="Genomic_DNA"/>
</dbReference>
<evidence type="ECO:0000256" key="4">
    <source>
        <dbReference type="ARBA" id="ARBA00023125"/>
    </source>
</evidence>
<dbReference type="PROSITE" id="PS50110">
    <property type="entry name" value="RESPONSE_REGULATORY"/>
    <property type="match status" value="1"/>
</dbReference>
<dbReference type="PANTHER" id="PTHR48111:SF1">
    <property type="entry name" value="TWO-COMPONENT RESPONSE REGULATOR ORR33"/>
    <property type="match status" value="1"/>
</dbReference>
<dbReference type="InterPro" id="IPR001789">
    <property type="entry name" value="Sig_transdc_resp-reg_receiver"/>
</dbReference>
<feature type="domain" description="Response regulatory" evidence="7">
    <location>
        <begin position="6"/>
        <end position="124"/>
    </location>
</feature>
<dbReference type="GO" id="GO:0005829">
    <property type="term" value="C:cytosol"/>
    <property type="evidence" value="ECO:0007669"/>
    <property type="project" value="TreeGrafter"/>
</dbReference>
<evidence type="ECO:0000256" key="6">
    <source>
        <dbReference type="PROSITE-ProRule" id="PRU00169"/>
    </source>
</evidence>
<evidence type="ECO:0000259" key="7">
    <source>
        <dbReference type="PROSITE" id="PS50110"/>
    </source>
</evidence>
<dbReference type="GO" id="GO:0009307">
    <property type="term" value="P:DNA restriction-modification system"/>
    <property type="evidence" value="ECO:0007669"/>
    <property type="project" value="InterPro"/>
</dbReference>
<dbReference type="AlphaFoldDB" id="A0A250JJQ1"/>
<keyword evidence="5" id="KW-0804">Transcription</keyword>
<keyword evidence="2" id="KW-0902">Two-component regulatory system</keyword>
<dbReference type="GO" id="GO:0032993">
    <property type="term" value="C:protein-DNA complex"/>
    <property type="evidence" value="ECO:0007669"/>
    <property type="project" value="TreeGrafter"/>
</dbReference>
<evidence type="ECO:0000256" key="3">
    <source>
        <dbReference type="ARBA" id="ARBA00023015"/>
    </source>
</evidence>
<dbReference type="InterPro" id="IPR011335">
    <property type="entry name" value="Restrct_endonuc-II-like"/>
</dbReference>
<dbReference type="PANTHER" id="PTHR48111">
    <property type="entry name" value="REGULATOR OF RPOS"/>
    <property type="match status" value="1"/>
</dbReference>
<keyword evidence="1 6" id="KW-0597">Phosphoprotein</keyword>
<feature type="modified residue" description="4-aspartylphosphate" evidence="6">
    <location>
        <position position="55"/>
    </location>
</feature>
<reference evidence="8 9" key="1">
    <citation type="submission" date="2017-06" db="EMBL/GenBank/DDBJ databases">
        <title>Sequencing and comparative analysis of myxobacterial genomes.</title>
        <authorList>
            <person name="Rupp O."/>
            <person name="Goesmann A."/>
            <person name="Sogaard-Andersen L."/>
        </authorList>
    </citation>
    <scope>NUCLEOTIDE SEQUENCE [LARGE SCALE GENOMIC DNA]</scope>
    <source>
        <strain evidence="8 9">DSM 52655</strain>
    </source>
</reference>
<dbReference type="GO" id="GO:0000156">
    <property type="term" value="F:phosphorelay response regulator activity"/>
    <property type="evidence" value="ECO:0007669"/>
    <property type="project" value="TreeGrafter"/>
</dbReference>
<dbReference type="Proteomes" id="UP000217257">
    <property type="component" value="Chromosome"/>
</dbReference>
<dbReference type="KEGG" id="cfus:CYFUS_009101"/>
<dbReference type="CDD" id="cd00156">
    <property type="entry name" value="REC"/>
    <property type="match status" value="1"/>
</dbReference>
<evidence type="ECO:0000313" key="9">
    <source>
        <dbReference type="Proteomes" id="UP000217257"/>
    </source>
</evidence>
<protein>
    <recommendedName>
        <fullName evidence="7">Response regulatory domain-containing protein</fullName>
    </recommendedName>
</protein>
<dbReference type="InterPro" id="IPR011856">
    <property type="entry name" value="tRNA_endonuc-like_dom_sf"/>
</dbReference>
<dbReference type="SUPFAM" id="SSF52980">
    <property type="entry name" value="Restriction endonuclease-like"/>
    <property type="match status" value="1"/>
</dbReference>
<dbReference type="Pfam" id="PF04471">
    <property type="entry name" value="Mrr_cat"/>
    <property type="match status" value="1"/>
</dbReference>
<dbReference type="GO" id="GO:0006355">
    <property type="term" value="P:regulation of DNA-templated transcription"/>
    <property type="evidence" value="ECO:0007669"/>
    <property type="project" value="TreeGrafter"/>
</dbReference>
<organism evidence="8 9">
    <name type="scientific">Cystobacter fuscus</name>
    <dbReference type="NCBI Taxonomy" id="43"/>
    <lineage>
        <taxon>Bacteria</taxon>
        <taxon>Pseudomonadati</taxon>
        <taxon>Myxococcota</taxon>
        <taxon>Myxococcia</taxon>
        <taxon>Myxococcales</taxon>
        <taxon>Cystobacterineae</taxon>
        <taxon>Archangiaceae</taxon>
        <taxon>Cystobacter</taxon>
    </lineage>
</organism>
<dbReference type="Gene3D" id="3.40.1350.10">
    <property type="match status" value="1"/>
</dbReference>
<dbReference type="InterPro" id="IPR007560">
    <property type="entry name" value="Restrct_endonuc_IV_Mrr"/>
</dbReference>
<sequence length="310" mass="34957">MNPTGRILIVDDEPTFLETYRLILSTEGYTVDAAADGPSALAKLEQPGWDLILLDRKLQGRYGPDTGLDLIQSILQRAPDVKVILVTGVADEDSVNRAFSAGAYDYLEKNAYFEAILKVKVRHALEAPRERRMAALANGKREEKIRELWKSVLTERDSSIKGALLEDLMALLFKSIPGFERTQTNRKSLDEQIDIVIPNESTAPFWQQTHSQYILGECKNWSKPVERRELDVFIKDIERRFGRCRLGFFISIGGFTKGFESALAAERRGDVLVVALDKARVDELVQAPNREAKLKEFHDRALMASTTDSV</sequence>
<proteinExistence type="predicted"/>
<dbReference type="GO" id="GO:0000976">
    <property type="term" value="F:transcription cis-regulatory region binding"/>
    <property type="evidence" value="ECO:0007669"/>
    <property type="project" value="TreeGrafter"/>
</dbReference>
<keyword evidence="4" id="KW-0238">DNA-binding</keyword>
<evidence type="ECO:0000313" key="8">
    <source>
        <dbReference type="EMBL" id="ATB43621.1"/>
    </source>
</evidence>
<dbReference type="SUPFAM" id="SSF52172">
    <property type="entry name" value="CheY-like"/>
    <property type="match status" value="1"/>
</dbReference>
<evidence type="ECO:0000256" key="1">
    <source>
        <dbReference type="ARBA" id="ARBA00022553"/>
    </source>
</evidence>
<dbReference type="Gene3D" id="3.40.50.2300">
    <property type="match status" value="1"/>
</dbReference>
<dbReference type="Pfam" id="PF00072">
    <property type="entry name" value="Response_reg"/>
    <property type="match status" value="1"/>
</dbReference>
<evidence type="ECO:0000256" key="2">
    <source>
        <dbReference type="ARBA" id="ARBA00023012"/>
    </source>
</evidence>
<dbReference type="RefSeq" id="WP_095991009.1">
    <property type="nucleotide sequence ID" value="NZ_CP022098.1"/>
</dbReference>
<accession>A0A250JJQ1</accession>
<keyword evidence="3" id="KW-0805">Transcription regulation</keyword>
<name>A0A250JJQ1_9BACT</name>